<sequence>TGYSSLPIVGMGTKPLGEIRPQMFSVKSKEGREMGNRKSINGYEGIGKFREKVGLKPYSIDSGDTVASITVNNKTYFGVNSTITKESQKASKALRQRWLREIEWVPPKRTAPKHLGHAQSLAHAEAHSLIRAFERQGSLPKTVTMYVDRKTCNICRGELPALLKRLGIDELEVFSGGTTKPIIIKATK</sequence>
<evidence type="ECO:0000313" key="3">
    <source>
        <dbReference type="EMBL" id="NEY83188.1"/>
    </source>
</evidence>
<dbReference type="AlphaFoldDB" id="A0A6B3W113"/>
<feature type="domain" description="MafB19-like deaminase" evidence="1">
    <location>
        <begin position="63"/>
        <end position="170"/>
    </location>
</feature>
<name>A0A6B3W113_9BACI</name>
<dbReference type="Pfam" id="PF14437">
    <property type="entry name" value="MafB19-deam"/>
    <property type="match status" value="1"/>
</dbReference>
<evidence type="ECO:0000313" key="4">
    <source>
        <dbReference type="Proteomes" id="UP000472971"/>
    </source>
</evidence>
<evidence type="ECO:0000313" key="5">
    <source>
        <dbReference type="Proteomes" id="UP000570010"/>
    </source>
</evidence>
<dbReference type="Proteomes" id="UP000472971">
    <property type="component" value="Unassembled WGS sequence"/>
</dbReference>
<keyword evidence="4" id="KW-1185">Reference proteome</keyword>
<dbReference type="InterPro" id="IPR058535">
    <property type="entry name" value="MafB19-deam"/>
</dbReference>
<proteinExistence type="predicted"/>
<dbReference type="RefSeq" id="WP_246234971.1">
    <property type="nucleotide sequence ID" value="NZ_JAAIWN010000093.1"/>
</dbReference>
<accession>A0A6B3W113</accession>
<organism evidence="3 4">
    <name type="scientific">Bacillus aquiflavi</name>
    <dbReference type="NCBI Taxonomy" id="2672567"/>
    <lineage>
        <taxon>Bacteria</taxon>
        <taxon>Bacillati</taxon>
        <taxon>Bacillota</taxon>
        <taxon>Bacilli</taxon>
        <taxon>Bacillales</taxon>
        <taxon>Bacillaceae</taxon>
        <taxon>Bacillus</taxon>
    </lineage>
</organism>
<dbReference type="EMBL" id="JAAIWN010000093">
    <property type="protein sequence ID" value="NEY83188.1"/>
    <property type="molecule type" value="Genomic_DNA"/>
</dbReference>
<comment type="caution">
    <text evidence="3">The sequence shown here is derived from an EMBL/GenBank/DDBJ whole genome shotgun (WGS) entry which is preliminary data.</text>
</comment>
<reference evidence="3 4" key="1">
    <citation type="submission" date="2020-02" db="EMBL/GenBank/DDBJ databases">
        <title>Bacillus aquiflavi sp. nov., isolated from yellow water of strong flavor Chinese baijiu in Yibin region of China.</title>
        <authorList>
            <person name="Xie J."/>
        </authorList>
    </citation>
    <scope>NUCLEOTIDE SEQUENCE [LARGE SCALE GENOMIC DNA]</scope>
    <source>
        <strain evidence="3 4">3H-10</strain>
    </source>
</reference>
<dbReference type="GO" id="GO:0002100">
    <property type="term" value="P:tRNA wobble adenosine to inosine editing"/>
    <property type="evidence" value="ECO:0007669"/>
    <property type="project" value="InterPro"/>
</dbReference>
<evidence type="ECO:0000313" key="2">
    <source>
        <dbReference type="EMBL" id="MBA4538829.1"/>
    </source>
</evidence>
<feature type="non-terminal residue" evidence="3">
    <location>
        <position position="1"/>
    </location>
</feature>
<dbReference type="EMBL" id="JACEIO010000089">
    <property type="protein sequence ID" value="MBA4538829.1"/>
    <property type="molecule type" value="Genomic_DNA"/>
</dbReference>
<reference evidence="2 5" key="2">
    <citation type="submission" date="2020-07" db="EMBL/GenBank/DDBJ databases">
        <authorList>
            <person name="Feng H."/>
        </authorList>
    </citation>
    <scope>NUCLEOTIDE SEQUENCE [LARGE SCALE GENOMIC DNA]</scope>
    <source>
        <strain evidence="5">s-12</strain>
        <strain evidence="2">S-12</strain>
    </source>
</reference>
<dbReference type="Proteomes" id="UP000570010">
    <property type="component" value="Unassembled WGS sequence"/>
</dbReference>
<evidence type="ECO:0000259" key="1">
    <source>
        <dbReference type="Pfam" id="PF14437"/>
    </source>
</evidence>
<dbReference type="GO" id="GO:0008251">
    <property type="term" value="F:tRNA-specific adenosine deaminase activity"/>
    <property type="evidence" value="ECO:0007669"/>
    <property type="project" value="InterPro"/>
</dbReference>
<protein>
    <recommendedName>
        <fullName evidence="1">MafB19-like deaminase domain-containing protein</fullName>
    </recommendedName>
</protein>
<gene>
    <name evidence="3" type="ORF">G4D64_17245</name>
    <name evidence="2" type="ORF">H1Z61_17295</name>
</gene>